<dbReference type="Proteomes" id="UP000766336">
    <property type="component" value="Unassembled WGS sequence"/>
</dbReference>
<dbReference type="PANTHER" id="PTHR34980">
    <property type="entry name" value="INNER MEMBRANE PROTEIN-RELATED-RELATED"/>
    <property type="match status" value="1"/>
</dbReference>
<keyword evidence="3" id="KW-1185">Reference proteome</keyword>
<comment type="caution">
    <text evidence="2">The sequence shown here is derived from an EMBL/GenBank/DDBJ whole genome shotgun (WGS) entry which is preliminary data.</text>
</comment>
<feature type="transmembrane region" description="Helical" evidence="1">
    <location>
        <begin position="115"/>
        <end position="131"/>
    </location>
</feature>
<proteinExistence type="predicted"/>
<accession>A0ABS5QA92</accession>
<evidence type="ECO:0000313" key="2">
    <source>
        <dbReference type="EMBL" id="MBS7809855.1"/>
    </source>
</evidence>
<sequence length="150" mass="15716">MSPPRSRHPLLGFEGRMGRVAFLGWGLPVLVAGRVALAPVLLAFSEEAPAVSPALLLALAVLGGAVLLAALWALLALIVKRLHDRDLSGGHAAWIMAVLLFAGLIGMPLDPLLDELVAIFALGLLAWLAIVRGTEGPNRFGPPPASRREG</sequence>
<dbReference type="Pfam" id="PF05656">
    <property type="entry name" value="DUF805"/>
    <property type="match status" value="1"/>
</dbReference>
<dbReference type="EMBL" id="JAHCDA010000001">
    <property type="protein sequence ID" value="MBS7809855.1"/>
    <property type="molecule type" value="Genomic_DNA"/>
</dbReference>
<keyword evidence="1" id="KW-1133">Transmembrane helix</keyword>
<organism evidence="2 3">
    <name type="scientific">Roseococcus pinisoli</name>
    <dbReference type="NCBI Taxonomy" id="2835040"/>
    <lineage>
        <taxon>Bacteria</taxon>
        <taxon>Pseudomonadati</taxon>
        <taxon>Pseudomonadota</taxon>
        <taxon>Alphaproteobacteria</taxon>
        <taxon>Acetobacterales</taxon>
        <taxon>Roseomonadaceae</taxon>
        <taxon>Roseococcus</taxon>
    </lineage>
</organism>
<dbReference type="InterPro" id="IPR008523">
    <property type="entry name" value="DUF805"/>
</dbReference>
<feature type="transmembrane region" description="Helical" evidence="1">
    <location>
        <begin position="54"/>
        <end position="79"/>
    </location>
</feature>
<keyword evidence="1" id="KW-0812">Transmembrane</keyword>
<feature type="transmembrane region" description="Helical" evidence="1">
    <location>
        <begin position="91"/>
        <end position="109"/>
    </location>
</feature>
<feature type="transmembrane region" description="Helical" evidence="1">
    <location>
        <begin position="20"/>
        <end position="42"/>
    </location>
</feature>
<keyword evidence="1" id="KW-0472">Membrane</keyword>
<name>A0ABS5QA92_9PROT</name>
<evidence type="ECO:0000313" key="3">
    <source>
        <dbReference type="Proteomes" id="UP000766336"/>
    </source>
</evidence>
<dbReference type="RefSeq" id="WP_213668515.1">
    <property type="nucleotide sequence ID" value="NZ_JAHCDA010000001.1"/>
</dbReference>
<evidence type="ECO:0000256" key="1">
    <source>
        <dbReference type="SAM" id="Phobius"/>
    </source>
</evidence>
<gene>
    <name evidence="2" type="ORF">KHU32_02825</name>
</gene>
<reference evidence="2 3" key="1">
    <citation type="submission" date="2021-05" db="EMBL/GenBank/DDBJ databases">
        <title>Roseococcus sp. XZZS9, whole genome shotgun sequencing project.</title>
        <authorList>
            <person name="Zhao G."/>
            <person name="Shen L."/>
        </authorList>
    </citation>
    <scope>NUCLEOTIDE SEQUENCE [LARGE SCALE GENOMIC DNA]</scope>
    <source>
        <strain evidence="2 3">XZZS9</strain>
    </source>
</reference>
<dbReference type="PANTHER" id="PTHR34980:SF3">
    <property type="entry name" value="BLR8105 PROTEIN"/>
    <property type="match status" value="1"/>
</dbReference>
<protein>
    <submittedName>
        <fullName evidence="2">DUF805 domain-containing protein</fullName>
    </submittedName>
</protein>